<protein>
    <submittedName>
        <fullName evidence="2">Uncharacterized protein</fullName>
    </submittedName>
</protein>
<proteinExistence type="predicted"/>
<name>A0AAN9UPL7_9PEZI</name>
<gene>
    <name evidence="2" type="ORF">SLS62_005063</name>
</gene>
<evidence type="ECO:0000256" key="1">
    <source>
        <dbReference type="SAM" id="SignalP"/>
    </source>
</evidence>
<accession>A0AAN9UPL7</accession>
<keyword evidence="1" id="KW-0732">Signal</keyword>
<sequence length="185" mass="19395">MQFSISSALIVASLWVLQGVAAPTGEHTTNALADFPQLSRDARGHSFMHVDSDGVYRSYHANGTVLDAARLNSSQIDTWLAAIAAPEGIVSASELDEVKGQLAGTDSLQVSDHQLFHPPGDVKPTKMLADFSRGVASLQVTPRAAVVGGLVGRQFPSNCPAVYCLTNPAVCLNYPGCGCNGVICV</sequence>
<reference evidence="2 3" key="1">
    <citation type="submission" date="2024-02" db="EMBL/GenBank/DDBJ databases">
        <title>De novo assembly and annotation of 12 fungi associated with fruit tree decline syndrome in Ontario, Canada.</title>
        <authorList>
            <person name="Sulman M."/>
            <person name="Ellouze W."/>
            <person name="Ilyukhin E."/>
        </authorList>
    </citation>
    <scope>NUCLEOTIDE SEQUENCE [LARGE SCALE GENOMIC DNA]</scope>
    <source>
        <strain evidence="2 3">M11/M66-122</strain>
    </source>
</reference>
<evidence type="ECO:0000313" key="2">
    <source>
        <dbReference type="EMBL" id="KAK7752904.1"/>
    </source>
</evidence>
<organism evidence="2 3">
    <name type="scientific">Diatrype stigma</name>
    <dbReference type="NCBI Taxonomy" id="117547"/>
    <lineage>
        <taxon>Eukaryota</taxon>
        <taxon>Fungi</taxon>
        <taxon>Dikarya</taxon>
        <taxon>Ascomycota</taxon>
        <taxon>Pezizomycotina</taxon>
        <taxon>Sordariomycetes</taxon>
        <taxon>Xylariomycetidae</taxon>
        <taxon>Xylariales</taxon>
        <taxon>Diatrypaceae</taxon>
        <taxon>Diatrype</taxon>
    </lineage>
</organism>
<dbReference type="Proteomes" id="UP001320420">
    <property type="component" value="Unassembled WGS sequence"/>
</dbReference>
<dbReference type="AlphaFoldDB" id="A0AAN9UPL7"/>
<feature type="chain" id="PRO_5043025773" evidence="1">
    <location>
        <begin position="22"/>
        <end position="185"/>
    </location>
</feature>
<keyword evidence="3" id="KW-1185">Reference proteome</keyword>
<feature type="signal peptide" evidence="1">
    <location>
        <begin position="1"/>
        <end position="21"/>
    </location>
</feature>
<dbReference type="EMBL" id="JAKJXP020000033">
    <property type="protein sequence ID" value="KAK7752904.1"/>
    <property type="molecule type" value="Genomic_DNA"/>
</dbReference>
<evidence type="ECO:0000313" key="3">
    <source>
        <dbReference type="Proteomes" id="UP001320420"/>
    </source>
</evidence>
<comment type="caution">
    <text evidence="2">The sequence shown here is derived from an EMBL/GenBank/DDBJ whole genome shotgun (WGS) entry which is preliminary data.</text>
</comment>